<dbReference type="AlphaFoldDB" id="A0A1H6KVM6"/>
<proteinExistence type="predicted"/>
<reference evidence="1 2" key="1">
    <citation type="submission" date="2016-10" db="EMBL/GenBank/DDBJ databases">
        <authorList>
            <person name="de Groot N.N."/>
        </authorList>
    </citation>
    <scope>NUCLEOTIDE SEQUENCE [LARGE SCALE GENOMIC DNA]</scope>
    <source>
        <strain evidence="1 2">YAD2003</strain>
    </source>
</reference>
<dbReference type="Proteomes" id="UP000183190">
    <property type="component" value="Unassembled WGS sequence"/>
</dbReference>
<name>A0A1H6KVM6_RUMFL</name>
<sequence length="93" mass="10702">MNAKFNTYKGYPLVRSGNDIYYGFMSDPYVIFIQILDTKEENGEKVTSKVRVVQMDTNEPNPLKAFVKNTERECGLYEALDIASVWLEKALKN</sequence>
<protein>
    <submittedName>
        <fullName evidence="1">Uncharacterized protein</fullName>
    </submittedName>
</protein>
<organism evidence="1 2">
    <name type="scientific">Ruminococcus flavefaciens</name>
    <dbReference type="NCBI Taxonomy" id="1265"/>
    <lineage>
        <taxon>Bacteria</taxon>
        <taxon>Bacillati</taxon>
        <taxon>Bacillota</taxon>
        <taxon>Clostridia</taxon>
        <taxon>Eubacteriales</taxon>
        <taxon>Oscillospiraceae</taxon>
        <taxon>Ruminococcus</taxon>
    </lineage>
</organism>
<dbReference type="RefSeq" id="WP_074718387.1">
    <property type="nucleotide sequence ID" value="NZ_FNWV01000013.1"/>
</dbReference>
<evidence type="ECO:0000313" key="2">
    <source>
        <dbReference type="Proteomes" id="UP000183190"/>
    </source>
</evidence>
<gene>
    <name evidence="1" type="ORF">SAMN02910265_02761</name>
</gene>
<accession>A0A1H6KVM6</accession>
<dbReference type="EMBL" id="FNWV01000013">
    <property type="protein sequence ID" value="SEH79997.1"/>
    <property type="molecule type" value="Genomic_DNA"/>
</dbReference>
<dbReference type="OrthoDB" id="1716553at2"/>
<evidence type="ECO:0000313" key="1">
    <source>
        <dbReference type="EMBL" id="SEH79997.1"/>
    </source>
</evidence>